<dbReference type="CDD" id="cd05403">
    <property type="entry name" value="NT_KNTase_like"/>
    <property type="match status" value="1"/>
</dbReference>
<proteinExistence type="predicted"/>
<dbReference type="AlphaFoldDB" id="A0A1J5RPW5"/>
<comment type="caution">
    <text evidence="2">The sequence shown here is derived from an EMBL/GenBank/DDBJ whole genome shotgun (WGS) entry which is preliminary data.</text>
</comment>
<keyword evidence="2" id="KW-0808">Transferase</keyword>
<name>A0A1J5RPW5_9ZZZZ</name>
<dbReference type="SUPFAM" id="SSF81301">
    <property type="entry name" value="Nucleotidyltransferase"/>
    <property type="match status" value="1"/>
</dbReference>
<dbReference type="PANTHER" id="PTHR33933:SF1">
    <property type="entry name" value="PROTEIN ADENYLYLTRANSFERASE MNTA-RELATED"/>
    <property type="match status" value="1"/>
</dbReference>
<dbReference type="PANTHER" id="PTHR33933">
    <property type="entry name" value="NUCLEOTIDYLTRANSFERASE"/>
    <property type="match status" value="1"/>
</dbReference>
<dbReference type="InterPro" id="IPR052548">
    <property type="entry name" value="Type_VII_TA_antitoxin"/>
</dbReference>
<dbReference type="EMBL" id="MLJW01000195">
    <property type="protein sequence ID" value="OIQ93999.1"/>
    <property type="molecule type" value="Genomic_DNA"/>
</dbReference>
<sequence>MGTHAIDPGTEEAVKRFLGLIAGSYDMAGAILYGSRARGTHRPDSDADVAVLLRGEHRRLLPTTLAMADVAYDVLLETGVNITPLPIWMDEWEHPETYSNPALLRNIAQEGVRL</sequence>
<feature type="domain" description="Polymerase nucleotidyl transferase" evidence="1">
    <location>
        <begin position="28"/>
        <end position="72"/>
    </location>
</feature>
<accession>A0A1J5RPW5</accession>
<reference evidence="2" key="1">
    <citation type="submission" date="2016-10" db="EMBL/GenBank/DDBJ databases">
        <title>Sequence of Gallionella enrichment culture.</title>
        <authorList>
            <person name="Poehlein A."/>
            <person name="Muehling M."/>
            <person name="Daniel R."/>
        </authorList>
    </citation>
    <scope>NUCLEOTIDE SEQUENCE</scope>
</reference>
<dbReference type="InterPro" id="IPR002934">
    <property type="entry name" value="Polymerase_NTP_transf_dom"/>
</dbReference>
<gene>
    <name evidence="2" type="ORF">GALL_240050</name>
</gene>
<protein>
    <submittedName>
        <fullName evidence="2">Nucleotidyltransferase domain protein</fullName>
    </submittedName>
</protein>
<dbReference type="InterPro" id="IPR043519">
    <property type="entry name" value="NT_sf"/>
</dbReference>
<dbReference type="Pfam" id="PF01909">
    <property type="entry name" value="NTP_transf_2"/>
    <property type="match status" value="1"/>
</dbReference>
<dbReference type="Gene3D" id="3.30.460.10">
    <property type="entry name" value="Beta Polymerase, domain 2"/>
    <property type="match status" value="1"/>
</dbReference>
<evidence type="ECO:0000259" key="1">
    <source>
        <dbReference type="Pfam" id="PF01909"/>
    </source>
</evidence>
<dbReference type="GO" id="GO:0016779">
    <property type="term" value="F:nucleotidyltransferase activity"/>
    <property type="evidence" value="ECO:0007669"/>
    <property type="project" value="InterPro"/>
</dbReference>
<evidence type="ECO:0000313" key="2">
    <source>
        <dbReference type="EMBL" id="OIQ93999.1"/>
    </source>
</evidence>
<organism evidence="2">
    <name type="scientific">mine drainage metagenome</name>
    <dbReference type="NCBI Taxonomy" id="410659"/>
    <lineage>
        <taxon>unclassified sequences</taxon>
        <taxon>metagenomes</taxon>
        <taxon>ecological metagenomes</taxon>
    </lineage>
</organism>